<sequence>MSCYPGPGPFFASSNRFSSRIVLDLASSIFPSTLILLPVPAEEKHPHSMMLPPPYFLMRIVCSGFCTVSFLQTILHGGNKFSFGMTSAEALLKRVLCPLHYLWQTANRLLVIFFDQ</sequence>
<evidence type="ECO:0000313" key="3">
    <source>
        <dbReference type="Proteomes" id="UP001482620"/>
    </source>
</evidence>
<feature type="transmembrane region" description="Helical" evidence="1">
    <location>
        <begin position="21"/>
        <end position="41"/>
    </location>
</feature>
<accession>A0ABV0UAU1</accession>
<keyword evidence="3" id="KW-1185">Reference proteome</keyword>
<keyword evidence="1" id="KW-0812">Transmembrane</keyword>
<name>A0ABV0UAU1_9TELE</name>
<keyword evidence="1" id="KW-0472">Membrane</keyword>
<keyword evidence="1" id="KW-1133">Transmembrane helix</keyword>
<dbReference type="Proteomes" id="UP001482620">
    <property type="component" value="Unassembled WGS sequence"/>
</dbReference>
<dbReference type="EMBL" id="JAHRIQ010064228">
    <property type="protein sequence ID" value="MEQ2242313.1"/>
    <property type="molecule type" value="Genomic_DNA"/>
</dbReference>
<feature type="transmembrane region" description="Helical" evidence="1">
    <location>
        <begin position="56"/>
        <end position="75"/>
    </location>
</feature>
<evidence type="ECO:0000256" key="1">
    <source>
        <dbReference type="SAM" id="Phobius"/>
    </source>
</evidence>
<proteinExistence type="predicted"/>
<comment type="caution">
    <text evidence="2">The sequence shown here is derived from an EMBL/GenBank/DDBJ whole genome shotgun (WGS) entry which is preliminary data.</text>
</comment>
<gene>
    <name evidence="2" type="ORF">ILYODFUR_034634</name>
</gene>
<protein>
    <submittedName>
        <fullName evidence="2">Uncharacterized protein</fullName>
    </submittedName>
</protein>
<organism evidence="2 3">
    <name type="scientific">Ilyodon furcidens</name>
    <name type="common">goldbreast splitfin</name>
    <dbReference type="NCBI Taxonomy" id="33524"/>
    <lineage>
        <taxon>Eukaryota</taxon>
        <taxon>Metazoa</taxon>
        <taxon>Chordata</taxon>
        <taxon>Craniata</taxon>
        <taxon>Vertebrata</taxon>
        <taxon>Euteleostomi</taxon>
        <taxon>Actinopterygii</taxon>
        <taxon>Neopterygii</taxon>
        <taxon>Teleostei</taxon>
        <taxon>Neoteleostei</taxon>
        <taxon>Acanthomorphata</taxon>
        <taxon>Ovalentaria</taxon>
        <taxon>Atherinomorphae</taxon>
        <taxon>Cyprinodontiformes</taxon>
        <taxon>Goodeidae</taxon>
        <taxon>Ilyodon</taxon>
    </lineage>
</organism>
<reference evidence="2 3" key="1">
    <citation type="submission" date="2021-06" db="EMBL/GenBank/DDBJ databases">
        <authorList>
            <person name="Palmer J.M."/>
        </authorList>
    </citation>
    <scope>NUCLEOTIDE SEQUENCE [LARGE SCALE GENOMIC DNA]</scope>
    <source>
        <strain evidence="3">if_2019</strain>
        <tissue evidence="2">Muscle</tissue>
    </source>
</reference>
<evidence type="ECO:0000313" key="2">
    <source>
        <dbReference type="EMBL" id="MEQ2242313.1"/>
    </source>
</evidence>